<reference evidence="2 3" key="2">
    <citation type="journal article" date="2018" name="Hortic Res">
        <title>Improved Brassica rapa reference genome by single-molecule sequencing and chromosome conformation capture technologies.</title>
        <authorList>
            <person name="Zhang L."/>
            <person name="Cai X."/>
            <person name="Wu J."/>
            <person name="Liu M."/>
            <person name="Grob S."/>
            <person name="Cheng F."/>
            <person name="Liang J."/>
            <person name="Cai C."/>
            <person name="Liu Z."/>
            <person name="Liu B."/>
            <person name="Wang F."/>
            <person name="Li S."/>
            <person name="Liu F."/>
            <person name="Li X."/>
            <person name="Cheng L."/>
            <person name="Yang W."/>
            <person name="Li M.H."/>
            <person name="Grossniklaus U."/>
            <person name="Zheng H."/>
            <person name="Wang X."/>
        </authorList>
    </citation>
    <scope>NUCLEOTIDE SEQUENCE [LARGE SCALE GENOMIC DNA]</scope>
    <source>
        <strain evidence="2 3">cv. Chiifu-401-42</strain>
    </source>
</reference>
<reference evidence="2 3" key="1">
    <citation type="journal article" date="2011" name="Nat. Genet.">
        <title>The genome of the mesopolyploid crop species Brassica rapa.</title>
        <authorList>
            <consortium name="Brassica rapa Genome Sequencing Project Consortium"/>
            <person name="Wang X."/>
            <person name="Wang H."/>
            <person name="Wang J."/>
            <person name="Sun R."/>
            <person name="Wu J."/>
            <person name="Liu S."/>
            <person name="Bai Y."/>
            <person name="Mun J.H."/>
            <person name="Bancroft I."/>
            <person name="Cheng F."/>
            <person name="Huang S."/>
            <person name="Li X."/>
            <person name="Hua W."/>
            <person name="Wang J."/>
            <person name="Wang X."/>
            <person name="Freeling M."/>
            <person name="Pires J.C."/>
            <person name="Paterson A.H."/>
            <person name="Chalhoub B."/>
            <person name="Wang B."/>
            <person name="Hayward A."/>
            <person name="Sharpe A.G."/>
            <person name="Park B.S."/>
            <person name="Weisshaar B."/>
            <person name="Liu B."/>
            <person name="Li B."/>
            <person name="Liu B."/>
            <person name="Tong C."/>
            <person name="Song C."/>
            <person name="Duran C."/>
            <person name="Peng C."/>
            <person name="Geng C."/>
            <person name="Koh C."/>
            <person name="Lin C."/>
            <person name="Edwards D."/>
            <person name="Mu D."/>
            <person name="Shen D."/>
            <person name="Soumpourou E."/>
            <person name="Li F."/>
            <person name="Fraser F."/>
            <person name="Conant G."/>
            <person name="Lassalle G."/>
            <person name="King G.J."/>
            <person name="Bonnema G."/>
            <person name="Tang H."/>
            <person name="Wang H."/>
            <person name="Belcram H."/>
            <person name="Zhou H."/>
            <person name="Hirakawa H."/>
            <person name="Abe H."/>
            <person name="Guo H."/>
            <person name="Wang H."/>
            <person name="Jin H."/>
            <person name="Parkin I.A."/>
            <person name="Batley J."/>
            <person name="Kim J.S."/>
            <person name="Just J."/>
            <person name="Li J."/>
            <person name="Xu J."/>
            <person name="Deng J."/>
            <person name="Kim J.A."/>
            <person name="Li J."/>
            <person name="Yu J."/>
            <person name="Meng J."/>
            <person name="Wang J."/>
            <person name="Min J."/>
            <person name="Poulain J."/>
            <person name="Wang J."/>
            <person name="Hatakeyama K."/>
            <person name="Wu K."/>
            <person name="Wang L."/>
            <person name="Fang L."/>
            <person name="Trick M."/>
            <person name="Links M.G."/>
            <person name="Zhao M."/>
            <person name="Jin M."/>
            <person name="Ramchiary N."/>
            <person name="Drou N."/>
            <person name="Berkman P.J."/>
            <person name="Cai Q."/>
            <person name="Huang Q."/>
            <person name="Li R."/>
            <person name="Tabata S."/>
            <person name="Cheng S."/>
            <person name="Zhang S."/>
            <person name="Zhang S."/>
            <person name="Huang S."/>
            <person name="Sato S."/>
            <person name="Sun S."/>
            <person name="Kwon S.J."/>
            <person name="Choi S.R."/>
            <person name="Lee T.H."/>
            <person name="Fan W."/>
            <person name="Zhao X."/>
            <person name="Tan X."/>
            <person name="Xu X."/>
            <person name="Wang Y."/>
            <person name="Qiu Y."/>
            <person name="Yin Y."/>
            <person name="Li Y."/>
            <person name="Du Y."/>
            <person name="Liao Y."/>
            <person name="Lim Y."/>
            <person name="Narusaka Y."/>
            <person name="Wang Y."/>
            <person name="Wang Z."/>
            <person name="Li Z."/>
            <person name="Wang Z."/>
            <person name="Xiong Z."/>
            <person name="Zhang Z."/>
        </authorList>
    </citation>
    <scope>NUCLEOTIDE SEQUENCE [LARGE SCALE GENOMIC DNA]</scope>
    <source>
        <strain evidence="2 3">cv. Chiifu-401-42</strain>
    </source>
</reference>
<sequence>MSSLMAIRCARTHSIITVGSLLQVRSSLPHLSSRFAVNPTSSKNLSTSAAAGDYHRNPHSVASYPPPQRHTKFWSENYFIIACSRRTTEPVRRQTQSRAEIGEVHEADDVNEFDLLLVGDLGHARE</sequence>
<organism evidence="2 3">
    <name type="scientific">Brassica campestris</name>
    <name type="common">Field mustard</name>
    <dbReference type="NCBI Taxonomy" id="3711"/>
    <lineage>
        <taxon>Eukaryota</taxon>
        <taxon>Viridiplantae</taxon>
        <taxon>Streptophyta</taxon>
        <taxon>Embryophyta</taxon>
        <taxon>Tracheophyta</taxon>
        <taxon>Spermatophyta</taxon>
        <taxon>Magnoliopsida</taxon>
        <taxon>eudicotyledons</taxon>
        <taxon>Gunneridae</taxon>
        <taxon>Pentapetalae</taxon>
        <taxon>rosids</taxon>
        <taxon>malvids</taxon>
        <taxon>Brassicales</taxon>
        <taxon>Brassicaceae</taxon>
        <taxon>Brassiceae</taxon>
        <taxon>Brassica</taxon>
    </lineage>
</organism>
<feature type="compositionally biased region" description="Polar residues" evidence="1">
    <location>
        <begin position="39"/>
        <end position="49"/>
    </location>
</feature>
<evidence type="ECO:0000313" key="3">
    <source>
        <dbReference type="Proteomes" id="UP000011750"/>
    </source>
</evidence>
<protein>
    <submittedName>
        <fullName evidence="2">Uncharacterized protein</fullName>
    </submittedName>
</protein>
<keyword evidence="3" id="KW-1185">Reference proteome</keyword>
<evidence type="ECO:0000256" key="1">
    <source>
        <dbReference type="SAM" id="MobiDB-lite"/>
    </source>
</evidence>
<proteinExistence type="predicted"/>
<name>M4EWS1_BRACM</name>
<evidence type="ECO:0000313" key="2">
    <source>
        <dbReference type="EnsemblPlants" id="Bra033256.1-P"/>
    </source>
</evidence>
<feature type="region of interest" description="Disordered" evidence="1">
    <location>
        <begin position="39"/>
        <end position="66"/>
    </location>
</feature>
<dbReference type="EnsemblPlants" id="Bra033256.1">
    <property type="protein sequence ID" value="Bra033256.1-P"/>
    <property type="gene ID" value="Bra033256"/>
</dbReference>
<dbReference type="HOGENOM" id="CLU_1984726_0_0_1"/>
<dbReference type="Proteomes" id="UP000011750">
    <property type="component" value="Chromosome A10"/>
</dbReference>
<dbReference type="AlphaFoldDB" id="M4EWS1"/>
<accession>M4EWS1</accession>
<dbReference type="InParanoid" id="M4EWS1"/>
<reference evidence="2" key="3">
    <citation type="submission" date="2023-03" db="UniProtKB">
        <authorList>
            <consortium name="EnsemblPlants"/>
        </authorList>
    </citation>
    <scope>IDENTIFICATION</scope>
    <source>
        <strain evidence="2">cv. Chiifu-401-42</strain>
    </source>
</reference>
<dbReference type="eggNOG" id="KOG2521">
    <property type="taxonomic scope" value="Eukaryota"/>
</dbReference>
<dbReference type="Gramene" id="Bra033256.1">
    <property type="protein sequence ID" value="Bra033256.1-P"/>
    <property type="gene ID" value="Bra033256"/>
</dbReference>